<dbReference type="Proteomes" id="UP001356427">
    <property type="component" value="Unassembled WGS sequence"/>
</dbReference>
<comment type="caution">
    <text evidence="3">The sequence shown here is derived from an EMBL/GenBank/DDBJ whole genome shotgun (WGS) entry which is preliminary data.</text>
</comment>
<organism evidence="3 4">
    <name type="scientific">Coregonus suidteri</name>
    <dbReference type="NCBI Taxonomy" id="861788"/>
    <lineage>
        <taxon>Eukaryota</taxon>
        <taxon>Metazoa</taxon>
        <taxon>Chordata</taxon>
        <taxon>Craniata</taxon>
        <taxon>Vertebrata</taxon>
        <taxon>Euteleostomi</taxon>
        <taxon>Actinopterygii</taxon>
        <taxon>Neopterygii</taxon>
        <taxon>Teleostei</taxon>
        <taxon>Protacanthopterygii</taxon>
        <taxon>Salmoniformes</taxon>
        <taxon>Salmonidae</taxon>
        <taxon>Coregoninae</taxon>
        <taxon>Coregonus</taxon>
    </lineage>
</organism>
<proteinExistence type="predicted"/>
<accession>A0AAN8QR73</accession>
<evidence type="ECO:0000313" key="3">
    <source>
        <dbReference type="EMBL" id="KAK6313235.1"/>
    </source>
</evidence>
<feature type="signal peptide" evidence="2">
    <location>
        <begin position="1"/>
        <end position="21"/>
    </location>
</feature>
<feature type="chain" id="PRO_5042903240" description="Secreted protein" evidence="2">
    <location>
        <begin position="22"/>
        <end position="73"/>
    </location>
</feature>
<evidence type="ECO:0008006" key="5">
    <source>
        <dbReference type="Google" id="ProtNLM"/>
    </source>
</evidence>
<name>A0AAN8QR73_9TELE</name>
<evidence type="ECO:0000256" key="1">
    <source>
        <dbReference type="SAM" id="MobiDB-lite"/>
    </source>
</evidence>
<feature type="compositionally biased region" description="Basic and acidic residues" evidence="1">
    <location>
        <begin position="41"/>
        <end position="52"/>
    </location>
</feature>
<sequence>MPWSSLMVCVVPLPRWRCASCLGTALRPEPGVNTPIPQPPRENKKEMKKKESPSIGIVSPYLPGRYIWMESGG</sequence>
<protein>
    <recommendedName>
        <fullName evidence="5">Secreted protein</fullName>
    </recommendedName>
</protein>
<evidence type="ECO:0000256" key="2">
    <source>
        <dbReference type="SAM" id="SignalP"/>
    </source>
</evidence>
<dbReference type="EMBL" id="JAGTTL010000014">
    <property type="protein sequence ID" value="KAK6313235.1"/>
    <property type="molecule type" value="Genomic_DNA"/>
</dbReference>
<dbReference type="AlphaFoldDB" id="A0AAN8QR73"/>
<gene>
    <name evidence="3" type="ORF">J4Q44_G00165820</name>
</gene>
<keyword evidence="4" id="KW-1185">Reference proteome</keyword>
<keyword evidence="2" id="KW-0732">Signal</keyword>
<evidence type="ECO:0000313" key="4">
    <source>
        <dbReference type="Proteomes" id="UP001356427"/>
    </source>
</evidence>
<feature type="region of interest" description="Disordered" evidence="1">
    <location>
        <begin position="28"/>
        <end position="55"/>
    </location>
</feature>
<reference evidence="3 4" key="1">
    <citation type="submission" date="2021-04" db="EMBL/GenBank/DDBJ databases">
        <authorList>
            <person name="De Guttry C."/>
            <person name="Zahm M."/>
            <person name="Klopp C."/>
            <person name="Cabau C."/>
            <person name="Louis A."/>
            <person name="Berthelot C."/>
            <person name="Parey E."/>
            <person name="Roest Crollius H."/>
            <person name="Montfort J."/>
            <person name="Robinson-Rechavi M."/>
            <person name="Bucao C."/>
            <person name="Bouchez O."/>
            <person name="Gislard M."/>
            <person name="Lluch J."/>
            <person name="Milhes M."/>
            <person name="Lampietro C."/>
            <person name="Lopez Roques C."/>
            <person name="Donnadieu C."/>
            <person name="Braasch I."/>
            <person name="Desvignes T."/>
            <person name="Postlethwait J."/>
            <person name="Bobe J."/>
            <person name="Wedekind C."/>
            <person name="Guiguen Y."/>
        </authorList>
    </citation>
    <scope>NUCLEOTIDE SEQUENCE [LARGE SCALE GENOMIC DNA]</scope>
    <source>
        <strain evidence="3">Cs_M1</strain>
        <tissue evidence="3">Blood</tissue>
    </source>
</reference>